<sequence length="149" mass="16882">MEGEGCSIEIGAETQDGQAKSSPNLALPEKPEVLVTEAAAFQAPLEEAKPLAMNREEDSIRDPDSAIPKSLQHRGAQEESFQRRFRGFRYEDAAGPQQLLQRLRELSRRWLDPDVHTKEQMIELLVQEQFQAVMPEELQTLVQRPKTDG</sequence>
<dbReference type="Gene3D" id="1.10.4020.10">
    <property type="entry name" value="DNA breaking-rejoining enzymes"/>
    <property type="match status" value="1"/>
</dbReference>
<feature type="region of interest" description="Disordered" evidence="5">
    <location>
        <begin position="1"/>
        <end position="29"/>
    </location>
</feature>
<comment type="function">
    <text evidence="2">May regulate transcriptional activity.</text>
</comment>
<dbReference type="InterPro" id="IPR038269">
    <property type="entry name" value="SCAN_sf"/>
</dbReference>
<dbReference type="Ensembl" id="ENSMODT00000082556.1">
    <property type="protein sequence ID" value="ENSMODP00000056413.1"/>
    <property type="gene ID" value="ENSMODG00000042731.1"/>
</dbReference>
<feature type="compositionally biased region" description="Basic and acidic residues" evidence="5">
    <location>
        <begin position="46"/>
        <end position="64"/>
    </location>
</feature>
<evidence type="ECO:0000259" key="6">
    <source>
        <dbReference type="PROSITE" id="PS50804"/>
    </source>
</evidence>
<feature type="compositionally biased region" description="Polar residues" evidence="5">
    <location>
        <begin position="15"/>
        <end position="24"/>
    </location>
</feature>
<comment type="subunit">
    <text evidence="3">Interacts with ZNF202.</text>
</comment>
<keyword evidence="8" id="KW-1185">Reference proteome</keyword>
<reference evidence="7 8" key="1">
    <citation type="journal article" date="2007" name="Nature">
        <title>Genome of the marsupial Monodelphis domestica reveals innovation in non-coding sequences.</title>
        <authorList>
            <person name="Mikkelsen T.S."/>
            <person name="Wakefield M.J."/>
            <person name="Aken B."/>
            <person name="Amemiya C.T."/>
            <person name="Chang J.L."/>
            <person name="Duke S."/>
            <person name="Garber M."/>
            <person name="Gentles A.J."/>
            <person name="Goodstadt L."/>
            <person name="Heger A."/>
            <person name="Jurka J."/>
            <person name="Kamal M."/>
            <person name="Mauceli E."/>
            <person name="Searle S.M."/>
            <person name="Sharpe T."/>
            <person name="Baker M.L."/>
            <person name="Batzer M.A."/>
            <person name="Benos P.V."/>
            <person name="Belov K."/>
            <person name="Clamp M."/>
            <person name="Cook A."/>
            <person name="Cuff J."/>
            <person name="Das R."/>
            <person name="Davidow L."/>
            <person name="Deakin J.E."/>
            <person name="Fazzari M.J."/>
            <person name="Glass J.L."/>
            <person name="Grabherr M."/>
            <person name="Greally J.M."/>
            <person name="Gu W."/>
            <person name="Hore T.A."/>
            <person name="Huttley G.A."/>
            <person name="Kleber M."/>
            <person name="Jirtle R.L."/>
            <person name="Koina E."/>
            <person name="Lee J.T."/>
            <person name="Mahony S."/>
            <person name="Marra M.A."/>
            <person name="Miller R.D."/>
            <person name="Nicholls R.D."/>
            <person name="Oda M."/>
            <person name="Papenfuss A.T."/>
            <person name="Parra Z.E."/>
            <person name="Pollock D.D."/>
            <person name="Ray D.A."/>
            <person name="Schein J.E."/>
            <person name="Speed T.P."/>
            <person name="Thompson K."/>
            <person name="VandeBerg J.L."/>
            <person name="Wade C.M."/>
            <person name="Walker J.A."/>
            <person name="Waters P.D."/>
            <person name="Webber C."/>
            <person name="Weidman J.R."/>
            <person name="Xie X."/>
            <person name="Zody M.C."/>
            <person name="Baldwin J."/>
            <person name="Abdouelleil A."/>
            <person name="Abdulkadir J."/>
            <person name="Abebe A."/>
            <person name="Abera B."/>
            <person name="Abreu J."/>
            <person name="Acer S.C."/>
            <person name="Aftuck L."/>
            <person name="Alexander A."/>
            <person name="An P."/>
            <person name="Anderson E."/>
            <person name="Anderson S."/>
            <person name="Arachi H."/>
            <person name="Azer M."/>
            <person name="Bachantsang P."/>
            <person name="Barry A."/>
            <person name="Bayul T."/>
            <person name="Berlin A."/>
            <person name="Bessette D."/>
            <person name="Bloom T."/>
            <person name="Bloom T."/>
            <person name="Boguslavskiy L."/>
            <person name="Bonnet C."/>
            <person name="Boukhgalter B."/>
            <person name="Bourzgui I."/>
            <person name="Brown A."/>
            <person name="Cahill P."/>
            <person name="Channer S."/>
            <person name="Cheshatsang Y."/>
            <person name="Chuda L."/>
            <person name="Citroen M."/>
            <person name="Collymore A."/>
            <person name="Cooke P."/>
            <person name="Costello M."/>
            <person name="D'Aco K."/>
            <person name="Daza R."/>
            <person name="De Haan G."/>
            <person name="DeGray S."/>
            <person name="DeMaso C."/>
            <person name="Dhargay N."/>
            <person name="Dooley K."/>
            <person name="Dooley E."/>
            <person name="Doricent M."/>
            <person name="Dorje P."/>
            <person name="Dorjee K."/>
            <person name="Dupes A."/>
            <person name="Elong R."/>
            <person name="Falk J."/>
            <person name="Farina A."/>
            <person name="Faro S."/>
            <person name="Ferguson D."/>
            <person name="Fisher S."/>
            <person name="Foley C.D."/>
            <person name="Franke A."/>
            <person name="Friedrich D."/>
            <person name="Gadbois L."/>
            <person name="Gearin G."/>
            <person name="Gearin C.R."/>
            <person name="Giannoukos G."/>
            <person name="Goode T."/>
            <person name="Graham J."/>
            <person name="Grandbois E."/>
            <person name="Grewal S."/>
            <person name="Gyaltsen K."/>
            <person name="Hafez N."/>
            <person name="Hagos B."/>
            <person name="Hall J."/>
            <person name="Henson C."/>
            <person name="Hollinger A."/>
            <person name="Honan T."/>
            <person name="Huard M.D."/>
            <person name="Hughes L."/>
            <person name="Hurhula B."/>
            <person name="Husby M.E."/>
            <person name="Kamat A."/>
            <person name="Kanga B."/>
            <person name="Kashin S."/>
            <person name="Khazanovich D."/>
            <person name="Kisner P."/>
            <person name="Lance K."/>
            <person name="Lara M."/>
            <person name="Lee W."/>
            <person name="Lennon N."/>
            <person name="Letendre F."/>
            <person name="LeVine R."/>
            <person name="Lipovsky A."/>
            <person name="Liu X."/>
            <person name="Liu J."/>
            <person name="Liu S."/>
            <person name="Lokyitsang T."/>
            <person name="Lokyitsang Y."/>
            <person name="Lubonja R."/>
            <person name="Lui A."/>
            <person name="MacDonald P."/>
            <person name="Magnisalis V."/>
            <person name="Maru K."/>
            <person name="Matthews C."/>
            <person name="McCusker W."/>
            <person name="McDonough S."/>
            <person name="Mehta T."/>
            <person name="Meldrim J."/>
            <person name="Meneus L."/>
            <person name="Mihai O."/>
            <person name="Mihalev A."/>
            <person name="Mihova T."/>
            <person name="Mittelman R."/>
            <person name="Mlenga V."/>
            <person name="Montmayeur A."/>
            <person name="Mulrain L."/>
            <person name="Navidi A."/>
            <person name="Naylor J."/>
            <person name="Negash T."/>
            <person name="Nguyen T."/>
            <person name="Nguyen N."/>
            <person name="Nicol R."/>
            <person name="Norbu C."/>
            <person name="Norbu N."/>
            <person name="Novod N."/>
            <person name="O'Neill B."/>
            <person name="Osman S."/>
            <person name="Markiewicz E."/>
            <person name="Oyono O.L."/>
            <person name="Patti C."/>
            <person name="Phunkhang P."/>
            <person name="Pierre F."/>
            <person name="Priest M."/>
            <person name="Raghuraman S."/>
            <person name="Rege F."/>
            <person name="Reyes R."/>
            <person name="Rise C."/>
            <person name="Rogov P."/>
            <person name="Ross K."/>
            <person name="Ryan E."/>
            <person name="Settipalli S."/>
            <person name="Shea T."/>
            <person name="Sherpa N."/>
            <person name="Shi L."/>
            <person name="Shih D."/>
            <person name="Sparrow T."/>
            <person name="Spaulding J."/>
            <person name="Stalker J."/>
            <person name="Stange-Thomann N."/>
            <person name="Stavropoulos S."/>
            <person name="Stone C."/>
            <person name="Strader C."/>
            <person name="Tesfaye S."/>
            <person name="Thomson T."/>
            <person name="Thoulutsang Y."/>
            <person name="Thoulutsang D."/>
            <person name="Topham K."/>
            <person name="Topping I."/>
            <person name="Tsamla T."/>
            <person name="Vassiliev H."/>
            <person name="Vo A."/>
            <person name="Wangchuk T."/>
            <person name="Wangdi T."/>
            <person name="Weiand M."/>
            <person name="Wilkinson J."/>
            <person name="Wilson A."/>
            <person name="Yadav S."/>
            <person name="Young G."/>
            <person name="Yu Q."/>
            <person name="Zembek L."/>
            <person name="Zhong D."/>
            <person name="Zimmer A."/>
            <person name="Zwirko Z."/>
            <person name="Jaffe D.B."/>
            <person name="Alvarez P."/>
            <person name="Brockman W."/>
            <person name="Butler J."/>
            <person name="Chin C."/>
            <person name="Gnerre S."/>
            <person name="MacCallum I."/>
            <person name="Graves J.A."/>
            <person name="Ponting C.P."/>
            <person name="Breen M."/>
            <person name="Samollow P.B."/>
            <person name="Lander E.S."/>
            <person name="Lindblad-Toh K."/>
        </authorList>
    </citation>
    <scope>NUCLEOTIDE SEQUENCE [LARGE SCALE GENOMIC DNA]</scope>
</reference>
<organism evidence="7 8">
    <name type="scientific">Monodelphis domestica</name>
    <name type="common">Gray short-tailed opossum</name>
    <dbReference type="NCBI Taxonomy" id="13616"/>
    <lineage>
        <taxon>Eukaryota</taxon>
        <taxon>Metazoa</taxon>
        <taxon>Chordata</taxon>
        <taxon>Craniata</taxon>
        <taxon>Vertebrata</taxon>
        <taxon>Euteleostomi</taxon>
        <taxon>Mammalia</taxon>
        <taxon>Metatheria</taxon>
        <taxon>Didelphimorphia</taxon>
        <taxon>Didelphidae</taxon>
        <taxon>Monodelphis</taxon>
    </lineage>
</organism>
<dbReference type="PANTHER" id="PTHR45935">
    <property type="entry name" value="PROTEIN ZBED8-RELATED"/>
    <property type="match status" value="1"/>
</dbReference>
<dbReference type="InParanoid" id="A0A5F8H8U8"/>
<dbReference type="Proteomes" id="UP000002280">
    <property type="component" value="Chromosome 4"/>
</dbReference>
<feature type="region of interest" description="Disordered" evidence="5">
    <location>
        <begin position="45"/>
        <end position="78"/>
    </location>
</feature>
<dbReference type="KEGG" id="mdo:100026217"/>
<evidence type="ECO:0000256" key="3">
    <source>
        <dbReference type="ARBA" id="ARBA00038697"/>
    </source>
</evidence>
<accession>A0A5F8H8U8</accession>
<evidence type="ECO:0000256" key="4">
    <source>
        <dbReference type="ARBA" id="ARBA00040892"/>
    </source>
</evidence>
<keyword evidence="1" id="KW-0539">Nucleus</keyword>
<reference evidence="7" key="3">
    <citation type="submission" date="2025-09" db="UniProtKB">
        <authorList>
            <consortium name="Ensembl"/>
        </authorList>
    </citation>
    <scope>IDENTIFICATION</scope>
</reference>
<dbReference type="InterPro" id="IPR003309">
    <property type="entry name" value="SCAN_dom"/>
</dbReference>
<dbReference type="AlphaFoldDB" id="A0A5F8H8U8"/>
<evidence type="ECO:0000313" key="8">
    <source>
        <dbReference type="Proteomes" id="UP000002280"/>
    </source>
</evidence>
<proteinExistence type="predicted"/>
<dbReference type="Pfam" id="PF02023">
    <property type="entry name" value="SCAN"/>
    <property type="match status" value="1"/>
</dbReference>
<dbReference type="SMART" id="SM00431">
    <property type="entry name" value="SCAN"/>
    <property type="match status" value="1"/>
</dbReference>
<name>A0A5F8H8U8_MONDO</name>
<dbReference type="Bgee" id="ENSMODG00000042731">
    <property type="expression patterns" value="Expressed in ovary and 8 other cell types or tissues"/>
</dbReference>
<feature type="domain" description="SCAN box" evidence="6">
    <location>
        <begin position="82"/>
        <end position="143"/>
    </location>
</feature>
<dbReference type="SUPFAM" id="SSF47353">
    <property type="entry name" value="Retrovirus capsid dimerization domain-like"/>
    <property type="match status" value="1"/>
</dbReference>
<dbReference type="FunCoup" id="A0A5F8H8U8">
    <property type="interactions" value="392"/>
</dbReference>
<evidence type="ECO:0000313" key="7">
    <source>
        <dbReference type="Ensembl" id="ENSMODP00000056413.1"/>
    </source>
</evidence>
<protein>
    <recommendedName>
        <fullName evidence="4">SCAN domain-containing protein 1</fullName>
    </recommendedName>
</protein>
<dbReference type="GeneTree" id="ENSGT00940000162869"/>
<dbReference type="PROSITE" id="PS50804">
    <property type="entry name" value="SCAN_BOX"/>
    <property type="match status" value="1"/>
</dbReference>
<reference evidence="7" key="2">
    <citation type="submission" date="2025-08" db="UniProtKB">
        <authorList>
            <consortium name="Ensembl"/>
        </authorList>
    </citation>
    <scope>IDENTIFICATION</scope>
</reference>
<evidence type="ECO:0000256" key="1">
    <source>
        <dbReference type="ARBA" id="ARBA00023242"/>
    </source>
</evidence>
<dbReference type="OMA" id="FRRFRYK"/>
<dbReference type="InterPro" id="IPR050916">
    <property type="entry name" value="SCAN-C2H2_zinc_finger"/>
</dbReference>
<dbReference type="PANTHER" id="PTHR45935:SF10">
    <property type="entry name" value="SCAN DOMAIN-CONTAINING 1"/>
    <property type="match status" value="1"/>
</dbReference>
<evidence type="ECO:0000256" key="5">
    <source>
        <dbReference type="SAM" id="MobiDB-lite"/>
    </source>
</evidence>
<evidence type="ECO:0000256" key="2">
    <source>
        <dbReference type="ARBA" id="ARBA00037286"/>
    </source>
</evidence>